<accession>A0ABS7ZS90</accession>
<keyword evidence="6 9" id="KW-0224">Dipeptidase</keyword>
<dbReference type="PANTHER" id="PTHR43126">
    <property type="entry name" value="D-ALANYL-D-ALANINE DIPEPTIDASE"/>
    <property type="match status" value="1"/>
</dbReference>
<dbReference type="PANTHER" id="PTHR43126:SF1">
    <property type="entry name" value="D-ALANYL-D-ALANINE DIPEPTIDASE"/>
    <property type="match status" value="1"/>
</dbReference>
<evidence type="ECO:0000256" key="10">
    <source>
        <dbReference type="PIRNR" id="PIRNR026671"/>
    </source>
</evidence>
<dbReference type="InterPro" id="IPR009045">
    <property type="entry name" value="Zn_M74/Hedgehog-like"/>
</dbReference>
<evidence type="ECO:0000256" key="7">
    <source>
        <dbReference type="ARBA" id="ARBA00023049"/>
    </source>
</evidence>
<evidence type="ECO:0000256" key="2">
    <source>
        <dbReference type="ARBA" id="ARBA00022670"/>
    </source>
</evidence>
<dbReference type="Gene3D" id="3.30.1380.10">
    <property type="match status" value="1"/>
</dbReference>
<feature type="site" description="Transition state stabilizer" evidence="9">
    <location>
        <position position="83"/>
    </location>
</feature>
<keyword evidence="5 9" id="KW-0862">Zinc</keyword>
<sequence length="214" mass="23824">MQSSTLSAALGELPSGFVRLTDVIPDLQVDLKYASDDNFVGKPLIGYEHATAVLTGDAARALRDVQAQLKPLGLGIKVFDAYRPQRTVDFFLQWAADDHDITCKEAFYPALDKPRLLVEGYLNSPSGHSRGSTVDLTLIRLSDNSELDMGTPFDFFGPQSWTDYSAISSSQKANRAMLQKIMLAHGFIGVHEEWWHFTLKAEPFPDTYFDFIAS</sequence>
<feature type="binding site" evidence="9">
    <location>
        <position position="135"/>
    </location>
    <ligand>
        <name>Zn(2+)</name>
        <dbReference type="ChEBI" id="CHEBI:29105"/>
        <note>catalytic</note>
    </ligand>
</feature>
<evidence type="ECO:0000256" key="1">
    <source>
        <dbReference type="ARBA" id="ARBA00001362"/>
    </source>
</evidence>
<comment type="catalytic activity">
    <reaction evidence="1 9 10">
        <text>D-alanyl-D-alanine + H2O = 2 D-alanine</text>
        <dbReference type="Rhea" id="RHEA:20661"/>
        <dbReference type="ChEBI" id="CHEBI:15377"/>
        <dbReference type="ChEBI" id="CHEBI:57416"/>
        <dbReference type="ChEBI" id="CHEBI:57822"/>
        <dbReference type="EC" id="3.4.13.22"/>
    </reaction>
</comment>
<dbReference type="CDD" id="cd14817">
    <property type="entry name" value="D-Ala-D-Ala_dipeptidase_VanX"/>
    <property type="match status" value="1"/>
</dbReference>
<feature type="binding site" evidence="9">
    <location>
        <position position="128"/>
    </location>
    <ligand>
        <name>Zn(2+)</name>
        <dbReference type="ChEBI" id="CHEBI:29105"/>
        <note>catalytic</note>
    </ligand>
</feature>
<gene>
    <name evidence="9" type="primary">ddpX</name>
    <name evidence="11" type="ORF">I9W95_06590</name>
</gene>
<comment type="caution">
    <text evidence="11">The sequence shown here is derived from an EMBL/GenBank/DDBJ whole genome shotgun (WGS) entry which is preliminary data.</text>
</comment>
<evidence type="ECO:0000313" key="12">
    <source>
        <dbReference type="Proteomes" id="UP000714380"/>
    </source>
</evidence>
<reference evidence="11 12" key="1">
    <citation type="submission" date="2020-12" db="EMBL/GenBank/DDBJ databases">
        <title>Novel Thalassolituus-related marine hydrocarbonoclastic bacteria mediated algae-derived hydrocarbons mineralization in twilight zone of the northern South China Sea.</title>
        <authorList>
            <person name="Dong C."/>
        </authorList>
    </citation>
    <scope>NUCLEOTIDE SEQUENCE [LARGE SCALE GENOMIC DNA]</scope>
    <source>
        <strain evidence="11 12">IMCC1826</strain>
    </source>
</reference>
<protein>
    <recommendedName>
        <fullName evidence="9 10">D-alanyl-D-alanine dipeptidase</fullName>
        <shortName evidence="9 10">D-Ala-D-Ala dipeptidase</shortName>
        <ecNumber evidence="9 10">3.4.13.22</ecNumber>
    </recommendedName>
</protein>
<dbReference type="Pfam" id="PF01427">
    <property type="entry name" value="Peptidase_M15"/>
    <property type="match status" value="1"/>
</dbReference>
<evidence type="ECO:0000256" key="4">
    <source>
        <dbReference type="ARBA" id="ARBA00022801"/>
    </source>
</evidence>
<feature type="binding site" evidence="9">
    <location>
        <position position="196"/>
    </location>
    <ligand>
        <name>Zn(2+)</name>
        <dbReference type="ChEBI" id="CHEBI:29105"/>
        <note>catalytic</note>
    </ligand>
</feature>
<dbReference type="InterPro" id="IPR000755">
    <property type="entry name" value="A_A_dipeptidase"/>
</dbReference>
<evidence type="ECO:0000313" key="11">
    <source>
        <dbReference type="EMBL" id="MCA6063271.1"/>
    </source>
</evidence>
<dbReference type="Proteomes" id="UP000714380">
    <property type="component" value="Unassembled WGS sequence"/>
</dbReference>
<evidence type="ECO:0000256" key="9">
    <source>
        <dbReference type="HAMAP-Rule" id="MF_01924"/>
    </source>
</evidence>
<keyword evidence="8 10" id="KW-0961">Cell wall biogenesis/degradation</keyword>
<dbReference type="EC" id="3.4.13.22" evidence="9 10"/>
<organism evidence="11 12">
    <name type="scientific">Thalassolituus marinus</name>
    <dbReference type="NCBI Taxonomy" id="671053"/>
    <lineage>
        <taxon>Bacteria</taxon>
        <taxon>Pseudomonadati</taxon>
        <taxon>Pseudomonadota</taxon>
        <taxon>Gammaproteobacteria</taxon>
        <taxon>Oceanospirillales</taxon>
        <taxon>Oceanospirillaceae</taxon>
        <taxon>Thalassolituus</taxon>
    </lineage>
</organism>
<name>A0ABS7ZS90_9GAMM</name>
<comment type="cofactor">
    <cofactor evidence="9">
        <name>Zn(2+)</name>
        <dbReference type="ChEBI" id="CHEBI:29105"/>
    </cofactor>
    <text evidence="9">Binds 1 zinc ion per subunit.</text>
</comment>
<feature type="active site" description="Proton donor/acceptor" evidence="9">
    <location>
        <position position="193"/>
    </location>
</feature>
<keyword evidence="7 9" id="KW-0482">Metalloprotease</keyword>
<dbReference type="HAMAP" id="MF_01924">
    <property type="entry name" value="A_A_dipeptidase"/>
    <property type="match status" value="1"/>
</dbReference>
<dbReference type="EMBL" id="JAEDAH010000031">
    <property type="protein sequence ID" value="MCA6063271.1"/>
    <property type="molecule type" value="Genomic_DNA"/>
</dbReference>
<evidence type="ECO:0000256" key="8">
    <source>
        <dbReference type="ARBA" id="ARBA00023316"/>
    </source>
</evidence>
<keyword evidence="2 9" id="KW-0645">Protease</keyword>
<evidence type="ECO:0000256" key="5">
    <source>
        <dbReference type="ARBA" id="ARBA00022833"/>
    </source>
</evidence>
<dbReference type="SUPFAM" id="SSF55166">
    <property type="entry name" value="Hedgehog/DD-peptidase"/>
    <property type="match status" value="1"/>
</dbReference>
<evidence type="ECO:0000256" key="6">
    <source>
        <dbReference type="ARBA" id="ARBA00022997"/>
    </source>
</evidence>
<dbReference type="PIRSF" id="PIRSF026671">
    <property type="entry name" value="AA_dipeptidase"/>
    <property type="match status" value="1"/>
</dbReference>
<keyword evidence="3 9" id="KW-0479">Metal-binding</keyword>
<comment type="similarity">
    <text evidence="9 10">Belongs to the peptidase M15D family.</text>
</comment>
<evidence type="ECO:0000256" key="3">
    <source>
        <dbReference type="ARBA" id="ARBA00022723"/>
    </source>
</evidence>
<keyword evidence="4 9" id="KW-0378">Hydrolase</keyword>
<comment type="function">
    <text evidence="9 10">Catalyzes hydrolysis of the D-alanyl-D-alanine dipeptide.</text>
</comment>
<proteinExistence type="inferred from homology"/>
<keyword evidence="12" id="KW-1185">Reference proteome</keyword>